<organism evidence="1 2">
    <name type="scientific">Novimethylophilus kurashikiensis</name>
    <dbReference type="NCBI Taxonomy" id="1825523"/>
    <lineage>
        <taxon>Bacteria</taxon>
        <taxon>Pseudomonadati</taxon>
        <taxon>Pseudomonadota</taxon>
        <taxon>Betaproteobacteria</taxon>
        <taxon>Nitrosomonadales</taxon>
        <taxon>Methylophilaceae</taxon>
        <taxon>Novimethylophilus</taxon>
    </lineage>
</organism>
<keyword evidence="1" id="KW-0328">Glycosyltransferase</keyword>
<dbReference type="Proteomes" id="UP000245081">
    <property type="component" value="Unassembled WGS sequence"/>
</dbReference>
<gene>
    <name evidence="1" type="ORF">NMK_2068</name>
</gene>
<sequence length="204" mass="23545">MRKTIMRLLNMNDLGYLRRTKLKGHQCIGKGSFCSVFAEHENSSKVTKVTTDRLSYYMLTDGFWASVRESVGIAFPEVIEDHGGVGVSRGLDVYMVDVERLMPIATTENRRAVRRISKEYEVFLRKYPNKYRRMSDRLNFASIDFCQKKSEQEDEPYQEVFDALLDFVSNFGGALDLTPSNFMQRADGSLVWNDVVFDAKTYLQ</sequence>
<keyword evidence="2" id="KW-1185">Reference proteome</keyword>
<proteinExistence type="predicted"/>
<evidence type="ECO:0000313" key="1">
    <source>
        <dbReference type="EMBL" id="GBG14469.1"/>
    </source>
</evidence>
<dbReference type="EMBL" id="BDOQ01000007">
    <property type="protein sequence ID" value="GBG14469.1"/>
    <property type="molecule type" value="Genomic_DNA"/>
</dbReference>
<dbReference type="GO" id="GO:0016757">
    <property type="term" value="F:glycosyltransferase activity"/>
    <property type="evidence" value="ECO:0007669"/>
    <property type="project" value="UniProtKB-KW"/>
</dbReference>
<evidence type="ECO:0000313" key="2">
    <source>
        <dbReference type="Proteomes" id="UP000245081"/>
    </source>
</evidence>
<protein>
    <submittedName>
        <fullName evidence="1">ATP phosphoribosyltransferase</fullName>
    </submittedName>
</protein>
<keyword evidence="1" id="KW-0808">Transferase</keyword>
<dbReference type="AlphaFoldDB" id="A0A2R5F9H6"/>
<reference evidence="1 2" key="1">
    <citation type="journal article" date="2018" name="Environ. Microbiol.">
        <title>Isolation and genomic characterization of Novimethylophilus kurashikiensis gen. nov. sp. nov., a new lanthanide-dependent methylotrophic species of Methylophilaceae.</title>
        <authorList>
            <person name="Lv H."/>
            <person name="Sahin N."/>
            <person name="Tani A."/>
        </authorList>
    </citation>
    <scope>NUCLEOTIDE SEQUENCE [LARGE SCALE GENOMIC DNA]</scope>
    <source>
        <strain evidence="1 2">La2-4</strain>
    </source>
</reference>
<accession>A0A2R5F9H6</accession>
<name>A0A2R5F9H6_9PROT</name>
<comment type="caution">
    <text evidence="1">The sequence shown here is derived from an EMBL/GenBank/DDBJ whole genome shotgun (WGS) entry which is preliminary data.</text>
</comment>